<accession>A0A0D0BD75</accession>
<evidence type="ECO:0000313" key="1">
    <source>
        <dbReference type="EMBL" id="KIK52436.1"/>
    </source>
</evidence>
<dbReference type="EMBL" id="KN834843">
    <property type="protein sequence ID" value="KIK52436.1"/>
    <property type="molecule type" value="Genomic_DNA"/>
</dbReference>
<organism evidence="1 2">
    <name type="scientific">Collybiopsis luxurians FD-317 M1</name>
    <dbReference type="NCBI Taxonomy" id="944289"/>
    <lineage>
        <taxon>Eukaryota</taxon>
        <taxon>Fungi</taxon>
        <taxon>Dikarya</taxon>
        <taxon>Basidiomycota</taxon>
        <taxon>Agaricomycotina</taxon>
        <taxon>Agaricomycetes</taxon>
        <taxon>Agaricomycetidae</taxon>
        <taxon>Agaricales</taxon>
        <taxon>Marasmiineae</taxon>
        <taxon>Omphalotaceae</taxon>
        <taxon>Collybiopsis</taxon>
        <taxon>Collybiopsis luxurians</taxon>
    </lineage>
</organism>
<gene>
    <name evidence="1" type="ORF">GYMLUDRAFT_251259</name>
</gene>
<dbReference type="AlphaFoldDB" id="A0A0D0BD75"/>
<dbReference type="Proteomes" id="UP000053593">
    <property type="component" value="Unassembled WGS sequence"/>
</dbReference>
<evidence type="ECO:0000313" key="2">
    <source>
        <dbReference type="Proteomes" id="UP000053593"/>
    </source>
</evidence>
<keyword evidence="2" id="KW-1185">Reference proteome</keyword>
<sequence>MPIEHPIIDYVQNMTSSLDNGFLPSILDPIIGGPPAANTPAAVAEVKYDKPPEKEPKTEDIVNLANITEVSGFTKVRLMGVVNAVDVPLHFFVASYGGE</sequence>
<protein>
    <submittedName>
        <fullName evidence="1">Uncharacterized protein</fullName>
    </submittedName>
</protein>
<dbReference type="HOGENOM" id="CLU_2320661_0_0_1"/>
<reference evidence="1 2" key="1">
    <citation type="submission" date="2014-04" db="EMBL/GenBank/DDBJ databases">
        <title>Evolutionary Origins and Diversification of the Mycorrhizal Mutualists.</title>
        <authorList>
            <consortium name="DOE Joint Genome Institute"/>
            <consortium name="Mycorrhizal Genomics Consortium"/>
            <person name="Kohler A."/>
            <person name="Kuo A."/>
            <person name="Nagy L.G."/>
            <person name="Floudas D."/>
            <person name="Copeland A."/>
            <person name="Barry K.W."/>
            <person name="Cichocki N."/>
            <person name="Veneault-Fourrey C."/>
            <person name="LaButti K."/>
            <person name="Lindquist E.A."/>
            <person name="Lipzen A."/>
            <person name="Lundell T."/>
            <person name="Morin E."/>
            <person name="Murat C."/>
            <person name="Riley R."/>
            <person name="Ohm R."/>
            <person name="Sun H."/>
            <person name="Tunlid A."/>
            <person name="Henrissat B."/>
            <person name="Grigoriev I.V."/>
            <person name="Hibbett D.S."/>
            <person name="Martin F."/>
        </authorList>
    </citation>
    <scope>NUCLEOTIDE SEQUENCE [LARGE SCALE GENOMIC DNA]</scope>
    <source>
        <strain evidence="1 2">FD-317 M1</strain>
    </source>
</reference>
<proteinExistence type="predicted"/>
<name>A0A0D0BD75_9AGAR</name>